<accession>X1E4U0</accession>
<organism evidence="1">
    <name type="scientific">marine sediment metagenome</name>
    <dbReference type="NCBI Taxonomy" id="412755"/>
    <lineage>
        <taxon>unclassified sequences</taxon>
        <taxon>metagenomes</taxon>
        <taxon>ecological metagenomes</taxon>
    </lineage>
</organism>
<sequence>MKAEEAMHLTTKRFEKFLKLASRAQLERMLLEIYELSRRE</sequence>
<proteinExistence type="predicted"/>
<protein>
    <submittedName>
        <fullName evidence="1">Uncharacterized protein</fullName>
    </submittedName>
</protein>
<dbReference type="EMBL" id="BART01021747">
    <property type="protein sequence ID" value="GAH03683.1"/>
    <property type="molecule type" value="Genomic_DNA"/>
</dbReference>
<reference evidence="1" key="1">
    <citation type="journal article" date="2014" name="Front. Microbiol.">
        <title>High frequency of phylogenetically diverse reductive dehalogenase-homologous genes in deep subseafloor sedimentary metagenomes.</title>
        <authorList>
            <person name="Kawai M."/>
            <person name="Futagami T."/>
            <person name="Toyoda A."/>
            <person name="Takaki Y."/>
            <person name="Nishi S."/>
            <person name="Hori S."/>
            <person name="Arai W."/>
            <person name="Tsubouchi T."/>
            <person name="Morono Y."/>
            <person name="Uchiyama I."/>
            <person name="Ito T."/>
            <person name="Fujiyama A."/>
            <person name="Inagaki F."/>
            <person name="Takami H."/>
        </authorList>
    </citation>
    <scope>NUCLEOTIDE SEQUENCE</scope>
    <source>
        <strain evidence="1">Expedition CK06-06</strain>
    </source>
</reference>
<dbReference type="AlphaFoldDB" id="X1E4U0"/>
<evidence type="ECO:0000313" key="1">
    <source>
        <dbReference type="EMBL" id="GAH03683.1"/>
    </source>
</evidence>
<comment type="caution">
    <text evidence="1">The sequence shown here is derived from an EMBL/GenBank/DDBJ whole genome shotgun (WGS) entry which is preliminary data.</text>
</comment>
<gene>
    <name evidence="1" type="ORF">S01H4_40012</name>
</gene>
<name>X1E4U0_9ZZZZ</name>